<organism evidence="10 11">
    <name type="scientific">Gekko japonicus</name>
    <name type="common">Schlegel's Japanese gecko</name>
    <dbReference type="NCBI Taxonomy" id="146911"/>
    <lineage>
        <taxon>Eukaryota</taxon>
        <taxon>Metazoa</taxon>
        <taxon>Chordata</taxon>
        <taxon>Craniata</taxon>
        <taxon>Vertebrata</taxon>
        <taxon>Euteleostomi</taxon>
        <taxon>Lepidosauria</taxon>
        <taxon>Squamata</taxon>
        <taxon>Bifurcata</taxon>
        <taxon>Gekkota</taxon>
        <taxon>Gekkonidae</taxon>
        <taxon>Gekkoninae</taxon>
        <taxon>Gekko</taxon>
    </lineage>
</organism>
<evidence type="ECO:0000256" key="6">
    <source>
        <dbReference type="ARBA" id="ARBA00022951"/>
    </source>
</evidence>
<keyword evidence="10" id="KW-1185">Reference proteome</keyword>
<name>A0ABM1JIN7_GEKJA</name>
<comment type="similarity">
    <text evidence="3">Belongs to the protein-tyrosine phosphatase family. Non-receptor class myotubularin subfamily.</text>
</comment>
<dbReference type="Proteomes" id="UP000694871">
    <property type="component" value="Unplaced"/>
</dbReference>
<proteinExistence type="inferred from homology"/>
<dbReference type="SUPFAM" id="SSF50729">
    <property type="entry name" value="PH domain-like"/>
    <property type="match status" value="1"/>
</dbReference>
<dbReference type="RefSeq" id="XP_015261324.1">
    <property type="nucleotide sequence ID" value="XM_015405838.1"/>
</dbReference>
<evidence type="ECO:0000256" key="1">
    <source>
        <dbReference type="ARBA" id="ARBA00004204"/>
    </source>
</evidence>
<dbReference type="SUPFAM" id="SSF52799">
    <property type="entry name" value="(Phosphotyrosine protein) phosphatases II"/>
    <property type="match status" value="1"/>
</dbReference>
<evidence type="ECO:0000256" key="4">
    <source>
        <dbReference type="ARBA" id="ARBA00018495"/>
    </source>
</evidence>
<dbReference type="Gene3D" id="2.30.29.30">
    <property type="entry name" value="Pleckstrin-homology domain (PH domain)/Phosphotyrosine-binding domain (PTB)"/>
    <property type="match status" value="1"/>
</dbReference>
<dbReference type="PROSITE" id="PS51339">
    <property type="entry name" value="PPASE_MYOTUBULARIN"/>
    <property type="match status" value="1"/>
</dbReference>
<comment type="subcellular location">
    <subcellularLocation>
        <location evidence="1">Cytoplasm</location>
        <location evidence="1">Myofibril</location>
        <location evidence="1">Sarcomere</location>
    </subcellularLocation>
    <subcellularLocation>
        <location evidence="2">Sarcoplasmic reticulum</location>
    </subcellularLocation>
</comment>
<protein>
    <recommendedName>
        <fullName evidence="4">Myotubularin-related protein 12</fullName>
    </recommendedName>
    <alternativeName>
        <fullName evidence="7">Inactive phosphatidylinositol 3-phosphatase 12</fullName>
    </alternativeName>
</protein>
<gene>
    <name evidence="11" type="primary">MTMR12</name>
</gene>
<feature type="compositionally biased region" description="Pro residues" evidence="8">
    <location>
        <begin position="29"/>
        <end position="38"/>
    </location>
</feature>
<feature type="compositionally biased region" description="Low complexity" evidence="8">
    <location>
        <begin position="45"/>
        <end position="55"/>
    </location>
</feature>
<dbReference type="InterPro" id="IPR010569">
    <property type="entry name" value="Myotubularin-like_Pase_dom"/>
</dbReference>
<feature type="region of interest" description="Disordered" evidence="8">
    <location>
        <begin position="1"/>
        <end position="55"/>
    </location>
</feature>
<dbReference type="GeneID" id="107105809"/>
<sequence length="772" mass="88012">MGGVNYARRSKTAAHEEPDEQDSSWEELPTPPRSPPLPVGTAWSPGPAAGTARGRAMLGAGGGGAGAKPAKPSFVSYISPEEVHLRESIEKEVNPHLLPGELLLCEADMVLKCIQDDGSNRGTYGKLTCTNFKISFLGYCALEEEPEFKNKVIGENDITLQCVDQLYGIYDDRKKPLYNQLRRYPEKIIIYCKDLRVFHFCLRYTKEEEVKRIVSGIVHQTQIPKLFKRLFLFSYATAAPKDTEIKNQTVMFDTIKDWRQELERTKGNLKYKAVSANEDYKVSKQFPPYFVVPMAVSEDSLLQYQGKGVPIWCWSCHSGAALLKMSAFSKEQDDSASQMHKTFLEGMYKTVNKPPYEAMKIDDLSSSLPSVQDIQTAYTKFKQLFLVDNSSDFWDTDVKWFSLLESTNWQEIIRRYLRKAIEIIDLLEAQNTNVLLVEENASDLCCVIASLVQIMMDPYCRTKLGFQSLIQKEWIMGGHAFLNRCNHLRQTEREEAPVFLLFTVLSDCLYIPVFSTFFFNCQHQKDTAVAGGSYDAEIGPLSFLSVWDWSMQFEPEALALLNNPLYAEKPKLDKNQRKTTRFKHQRQLSLPLTQSKPPPKRGFFKEETDQLIKNILGKRISRLITSSDELQSTSREFYDNWHYKPVDLHGILLPRLEGPGIRVWAQRYLRWIPEAQLPGGGTVATATIILDTMEDVQSLQKKVDEKHSEAVSSEMETSALTRNPARLSSLFPFALLQRHSFKPVLPTSIWKDLGSEEDLARRDDDFVEIGDD</sequence>
<dbReference type="Pfam" id="PF06602">
    <property type="entry name" value="Myotub-related"/>
    <property type="match status" value="2"/>
</dbReference>
<dbReference type="InterPro" id="IPR030564">
    <property type="entry name" value="Myotubularin"/>
</dbReference>
<dbReference type="PANTHER" id="PTHR10807">
    <property type="entry name" value="MYOTUBULARIN-RELATED"/>
    <property type="match status" value="1"/>
</dbReference>
<dbReference type="InterPro" id="IPR022587">
    <property type="entry name" value="MTMR12-like_C"/>
</dbReference>
<dbReference type="Pfam" id="PF12578">
    <property type="entry name" value="3-PAP"/>
    <property type="match status" value="1"/>
</dbReference>
<keyword evidence="5" id="KW-0963">Cytoplasm</keyword>
<evidence type="ECO:0000256" key="8">
    <source>
        <dbReference type="SAM" id="MobiDB-lite"/>
    </source>
</evidence>
<keyword evidence="6" id="KW-0703">Sarcoplasmic reticulum</keyword>
<reference evidence="11" key="1">
    <citation type="submission" date="2025-08" db="UniProtKB">
        <authorList>
            <consortium name="RefSeq"/>
        </authorList>
    </citation>
    <scope>IDENTIFICATION</scope>
</reference>
<accession>A0ABM1JIN7</accession>
<evidence type="ECO:0000256" key="2">
    <source>
        <dbReference type="ARBA" id="ARBA00004369"/>
    </source>
</evidence>
<dbReference type="PANTHER" id="PTHR10807:SF37">
    <property type="entry name" value="MYOTUBULARIN-RELATED PROTEIN 12"/>
    <property type="match status" value="1"/>
</dbReference>
<evidence type="ECO:0000313" key="10">
    <source>
        <dbReference type="Proteomes" id="UP000694871"/>
    </source>
</evidence>
<evidence type="ECO:0000259" key="9">
    <source>
        <dbReference type="PROSITE" id="PS51339"/>
    </source>
</evidence>
<evidence type="ECO:0000256" key="5">
    <source>
        <dbReference type="ARBA" id="ARBA00022490"/>
    </source>
</evidence>
<feature type="domain" description="Myotubularin phosphatase" evidence="9">
    <location>
        <begin position="252"/>
        <end position="668"/>
    </location>
</feature>
<evidence type="ECO:0000313" key="11">
    <source>
        <dbReference type="RefSeq" id="XP_015261324.1"/>
    </source>
</evidence>
<evidence type="ECO:0000256" key="7">
    <source>
        <dbReference type="ARBA" id="ARBA00033343"/>
    </source>
</evidence>
<dbReference type="InterPro" id="IPR011993">
    <property type="entry name" value="PH-like_dom_sf"/>
</dbReference>
<dbReference type="InterPro" id="IPR029021">
    <property type="entry name" value="Prot-tyrosine_phosphatase-like"/>
</dbReference>
<evidence type="ECO:0000256" key="3">
    <source>
        <dbReference type="ARBA" id="ARBA00007471"/>
    </source>
</evidence>